<feature type="compositionally biased region" description="Polar residues" evidence="1">
    <location>
        <begin position="31"/>
        <end position="64"/>
    </location>
</feature>
<evidence type="ECO:0000256" key="1">
    <source>
        <dbReference type="SAM" id="MobiDB-lite"/>
    </source>
</evidence>
<dbReference type="EMBL" id="JAACJK010000122">
    <property type="protein sequence ID" value="KAF5329094.1"/>
    <property type="molecule type" value="Genomic_DNA"/>
</dbReference>
<evidence type="ECO:0000313" key="3">
    <source>
        <dbReference type="Proteomes" id="UP000541558"/>
    </source>
</evidence>
<reference evidence="2 3" key="1">
    <citation type="journal article" date="2020" name="ISME J.">
        <title>Uncovering the hidden diversity of litter-decomposition mechanisms in mushroom-forming fungi.</title>
        <authorList>
            <person name="Floudas D."/>
            <person name="Bentzer J."/>
            <person name="Ahren D."/>
            <person name="Johansson T."/>
            <person name="Persson P."/>
            <person name="Tunlid A."/>
        </authorList>
    </citation>
    <scope>NUCLEOTIDE SEQUENCE [LARGE SCALE GENOMIC DNA]</scope>
    <source>
        <strain evidence="2 3">CBS 175.51</strain>
    </source>
</reference>
<dbReference type="SUPFAM" id="SSF51658">
    <property type="entry name" value="Xylose isomerase-like"/>
    <property type="match status" value="1"/>
</dbReference>
<dbReference type="Proteomes" id="UP000541558">
    <property type="component" value="Unassembled WGS sequence"/>
</dbReference>
<organism evidence="2 3">
    <name type="scientific">Ephemerocybe angulata</name>
    <dbReference type="NCBI Taxonomy" id="980116"/>
    <lineage>
        <taxon>Eukaryota</taxon>
        <taxon>Fungi</taxon>
        <taxon>Dikarya</taxon>
        <taxon>Basidiomycota</taxon>
        <taxon>Agaricomycotina</taxon>
        <taxon>Agaricomycetes</taxon>
        <taxon>Agaricomycetidae</taxon>
        <taxon>Agaricales</taxon>
        <taxon>Agaricineae</taxon>
        <taxon>Psathyrellaceae</taxon>
        <taxon>Ephemerocybe</taxon>
    </lineage>
</organism>
<proteinExistence type="predicted"/>
<protein>
    <submittedName>
        <fullName evidence="2">Uncharacterized protein</fullName>
    </submittedName>
</protein>
<accession>A0A8H5BTR5</accession>
<gene>
    <name evidence="2" type="ORF">D9611_014284</name>
</gene>
<dbReference type="InterPro" id="IPR036237">
    <property type="entry name" value="Xyl_isomerase-like_sf"/>
</dbReference>
<keyword evidence="3" id="KW-1185">Reference proteome</keyword>
<evidence type="ECO:0000313" key="2">
    <source>
        <dbReference type="EMBL" id="KAF5329094.1"/>
    </source>
</evidence>
<dbReference type="AlphaFoldDB" id="A0A8H5BTR5"/>
<name>A0A8H5BTR5_9AGAR</name>
<feature type="region of interest" description="Disordered" evidence="1">
    <location>
        <begin position="1"/>
        <end position="66"/>
    </location>
</feature>
<comment type="caution">
    <text evidence="2">The sequence shown here is derived from an EMBL/GenBank/DDBJ whole genome shotgun (WGS) entry which is preliminary data.</text>
</comment>
<dbReference type="OrthoDB" id="7663182at2759"/>
<sequence length="191" mass="20782">MLRNPPRTTPSLAFQPHPPQRNANDHRQPKPQLQSPTTNTTRRTSYPQNQQLQNANHPGSTVGNATPEESIRHIADSLNAAHEETEGILTVLEIVAPTRGTPYSHLVSLLYAPFDAPFRPPMYYAPAVTASRAVPPLTLYARYADTPSYTFPPALTTTPIHAGAGNVIGSSFAQIAAIIALVEDKTRVETI</sequence>
<dbReference type="Gene3D" id="3.20.20.150">
    <property type="entry name" value="Divalent-metal-dependent TIM barrel enzymes"/>
    <property type="match status" value="1"/>
</dbReference>